<name>A0A6J4RLH3_9ACTN</name>
<proteinExistence type="predicted"/>
<sequence length="125" mass="13151">MPVPGRAPGFVDEVGAAGVHEGHAPKVQHHFREAGVAQLADVPRERLRRRQVISPLRNDEHAAAIGPDGDVRGAVGASRLHAATRYRGQGHRCPSNRVDRSTVLPGPATGTRTSSGGPPRRAPAA</sequence>
<accession>A0A6J4RLH3</accession>
<dbReference type="EMBL" id="CADCVR010000001">
    <property type="protein sequence ID" value="CAA9470823.1"/>
    <property type="molecule type" value="Genomic_DNA"/>
</dbReference>
<evidence type="ECO:0000313" key="2">
    <source>
        <dbReference type="EMBL" id="CAA9470823.1"/>
    </source>
</evidence>
<evidence type="ECO:0000256" key="1">
    <source>
        <dbReference type="SAM" id="MobiDB-lite"/>
    </source>
</evidence>
<organism evidence="2">
    <name type="scientific">uncultured Solirubrobacteraceae bacterium</name>
    <dbReference type="NCBI Taxonomy" id="1162706"/>
    <lineage>
        <taxon>Bacteria</taxon>
        <taxon>Bacillati</taxon>
        <taxon>Actinomycetota</taxon>
        <taxon>Thermoleophilia</taxon>
        <taxon>Solirubrobacterales</taxon>
        <taxon>Solirubrobacteraceae</taxon>
        <taxon>environmental samples</taxon>
    </lineage>
</organism>
<feature type="region of interest" description="Disordered" evidence="1">
    <location>
        <begin position="82"/>
        <end position="125"/>
    </location>
</feature>
<reference evidence="2" key="1">
    <citation type="submission" date="2020-02" db="EMBL/GenBank/DDBJ databases">
        <authorList>
            <person name="Meier V. D."/>
        </authorList>
    </citation>
    <scope>NUCLEOTIDE SEQUENCE</scope>
    <source>
        <strain evidence="2">AVDCRST_MAG53</strain>
    </source>
</reference>
<protein>
    <submittedName>
        <fullName evidence="2">Uncharacterized protein</fullName>
    </submittedName>
</protein>
<gene>
    <name evidence="2" type="ORF">AVDCRST_MAG53-1274</name>
</gene>
<dbReference type="AlphaFoldDB" id="A0A6J4RLH3"/>